<reference evidence="2" key="1">
    <citation type="submission" date="2022-10" db="EMBL/GenBank/DDBJ databases">
        <title>Genome assembly of Pristionchus species.</title>
        <authorList>
            <person name="Yoshida K."/>
            <person name="Sommer R.J."/>
        </authorList>
    </citation>
    <scope>NUCLEOTIDE SEQUENCE [LARGE SCALE GENOMIC DNA]</scope>
    <source>
        <strain evidence="2">RS5460</strain>
    </source>
</reference>
<organism evidence="1 2">
    <name type="scientific">Pristionchus mayeri</name>
    <dbReference type="NCBI Taxonomy" id="1317129"/>
    <lineage>
        <taxon>Eukaryota</taxon>
        <taxon>Metazoa</taxon>
        <taxon>Ecdysozoa</taxon>
        <taxon>Nematoda</taxon>
        <taxon>Chromadorea</taxon>
        <taxon>Rhabditida</taxon>
        <taxon>Rhabditina</taxon>
        <taxon>Diplogasteromorpha</taxon>
        <taxon>Diplogasteroidea</taxon>
        <taxon>Neodiplogasteridae</taxon>
        <taxon>Pristionchus</taxon>
    </lineage>
</organism>
<sequence length="109" mass="13100">MPHRRLSDGTVYRVADQAAGHCQEVHKIGYIHRDVKPNNNVHRNERSHQDLSGIHWDGETVHHHFRKSQENQGTSWDSEERPDMLPNRYTYRKSKDQGEIWCHLYTHWY</sequence>
<name>A0AAN5CE40_9BILA</name>
<dbReference type="EMBL" id="BTRK01000003">
    <property type="protein sequence ID" value="GMR42065.1"/>
    <property type="molecule type" value="Genomic_DNA"/>
</dbReference>
<dbReference type="Gene3D" id="1.10.510.10">
    <property type="entry name" value="Transferase(Phosphotransferase) domain 1"/>
    <property type="match status" value="1"/>
</dbReference>
<evidence type="ECO:0000313" key="2">
    <source>
        <dbReference type="Proteomes" id="UP001328107"/>
    </source>
</evidence>
<gene>
    <name evidence="1" type="ORF">PMAYCL1PPCAC_12260</name>
</gene>
<dbReference type="InterPro" id="IPR011009">
    <property type="entry name" value="Kinase-like_dom_sf"/>
</dbReference>
<comment type="caution">
    <text evidence="1">The sequence shown here is derived from an EMBL/GenBank/DDBJ whole genome shotgun (WGS) entry which is preliminary data.</text>
</comment>
<proteinExistence type="predicted"/>
<feature type="non-terminal residue" evidence="1">
    <location>
        <position position="109"/>
    </location>
</feature>
<protein>
    <recommendedName>
        <fullName evidence="3">Protein kinase domain-containing protein</fullName>
    </recommendedName>
</protein>
<dbReference type="SUPFAM" id="SSF56112">
    <property type="entry name" value="Protein kinase-like (PK-like)"/>
    <property type="match status" value="1"/>
</dbReference>
<dbReference type="Proteomes" id="UP001328107">
    <property type="component" value="Unassembled WGS sequence"/>
</dbReference>
<evidence type="ECO:0000313" key="1">
    <source>
        <dbReference type="EMBL" id="GMR42065.1"/>
    </source>
</evidence>
<dbReference type="AlphaFoldDB" id="A0AAN5CE40"/>
<accession>A0AAN5CE40</accession>
<keyword evidence="2" id="KW-1185">Reference proteome</keyword>
<evidence type="ECO:0008006" key="3">
    <source>
        <dbReference type="Google" id="ProtNLM"/>
    </source>
</evidence>